<evidence type="ECO:0000313" key="2">
    <source>
        <dbReference type="Proteomes" id="UP000277580"/>
    </source>
</evidence>
<dbReference type="InParanoid" id="A0A3N4KXI1"/>
<organism evidence="1 2">
    <name type="scientific">Morchella conica CCBAS932</name>
    <dbReference type="NCBI Taxonomy" id="1392247"/>
    <lineage>
        <taxon>Eukaryota</taxon>
        <taxon>Fungi</taxon>
        <taxon>Dikarya</taxon>
        <taxon>Ascomycota</taxon>
        <taxon>Pezizomycotina</taxon>
        <taxon>Pezizomycetes</taxon>
        <taxon>Pezizales</taxon>
        <taxon>Morchellaceae</taxon>
        <taxon>Morchella</taxon>
    </lineage>
</organism>
<gene>
    <name evidence="1" type="ORF">P167DRAFT_483023</name>
</gene>
<feature type="non-terminal residue" evidence="1">
    <location>
        <position position="1"/>
    </location>
</feature>
<dbReference type="Proteomes" id="UP000277580">
    <property type="component" value="Unassembled WGS sequence"/>
</dbReference>
<dbReference type="EMBL" id="ML119114">
    <property type="protein sequence ID" value="RPB15270.1"/>
    <property type="molecule type" value="Genomic_DNA"/>
</dbReference>
<protein>
    <submittedName>
        <fullName evidence="1">Uncharacterized protein</fullName>
    </submittedName>
</protein>
<accession>A0A3N4KXI1</accession>
<sequence>QAWLVARLLRSPAFHRVVANIHGRLTGTRRVDYSEMGGTKIDGGAEESGFKKFVKIYAEELKETFRRR</sequence>
<keyword evidence="2" id="KW-1185">Reference proteome</keyword>
<dbReference type="Pfam" id="PF10906">
    <property type="entry name" value="Mrx7"/>
    <property type="match status" value="1"/>
</dbReference>
<name>A0A3N4KXI1_9PEZI</name>
<dbReference type="OrthoDB" id="4138121at2759"/>
<proteinExistence type="predicted"/>
<evidence type="ECO:0000313" key="1">
    <source>
        <dbReference type="EMBL" id="RPB15270.1"/>
    </source>
</evidence>
<reference evidence="1 2" key="1">
    <citation type="journal article" date="2018" name="Nat. Ecol. Evol.">
        <title>Pezizomycetes genomes reveal the molecular basis of ectomycorrhizal truffle lifestyle.</title>
        <authorList>
            <person name="Murat C."/>
            <person name="Payen T."/>
            <person name="Noel B."/>
            <person name="Kuo A."/>
            <person name="Morin E."/>
            <person name="Chen J."/>
            <person name="Kohler A."/>
            <person name="Krizsan K."/>
            <person name="Balestrini R."/>
            <person name="Da Silva C."/>
            <person name="Montanini B."/>
            <person name="Hainaut M."/>
            <person name="Levati E."/>
            <person name="Barry K.W."/>
            <person name="Belfiori B."/>
            <person name="Cichocki N."/>
            <person name="Clum A."/>
            <person name="Dockter R.B."/>
            <person name="Fauchery L."/>
            <person name="Guy J."/>
            <person name="Iotti M."/>
            <person name="Le Tacon F."/>
            <person name="Lindquist E.A."/>
            <person name="Lipzen A."/>
            <person name="Malagnac F."/>
            <person name="Mello A."/>
            <person name="Molinier V."/>
            <person name="Miyauchi S."/>
            <person name="Poulain J."/>
            <person name="Riccioni C."/>
            <person name="Rubini A."/>
            <person name="Sitrit Y."/>
            <person name="Splivallo R."/>
            <person name="Traeger S."/>
            <person name="Wang M."/>
            <person name="Zifcakova L."/>
            <person name="Wipf D."/>
            <person name="Zambonelli A."/>
            <person name="Paolocci F."/>
            <person name="Nowrousian M."/>
            <person name="Ottonello S."/>
            <person name="Baldrian P."/>
            <person name="Spatafora J.W."/>
            <person name="Henrissat B."/>
            <person name="Nagy L.G."/>
            <person name="Aury J.M."/>
            <person name="Wincker P."/>
            <person name="Grigoriev I.V."/>
            <person name="Bonfante P."/>
            <person name="Martin F.M."/>
        </authorList>
    </citation>
    <scope>NUCLEOTIDE SEQUENCE [LARGE SCALE GENOMIC DNA]</scope>
    <source>
        <strain evidence="1 2">CCBAS932</strain>
    </source>
</reference>
<dbReference type="AlphaFoldDB" id="A0A3N4KXI1"/>
<dbReference type="InterPro" id="IPR020301">
    <property type="entry name" value="Mrx7"/>
</dbReference>